<dbReference type="Proteomes" id="UP001289374">
    <property type="component" value="Unassembled WGS sequence"/>
</dbReference>
<keyword evidence="5" id="KW-1185">Reference proteome</keyword>
<organism evidence="4 5">
    <name type="scientific">Sesamum angolense</name>
    <dbReference type="NCBI Taxonomy" id="2727404"/>
    <lineage>
        <taxon>Eukaryota</taxon>
        <taxon>Viridiplantae</taxon>
        <taxon>Streptophyta</taxon>
        <taxon>Embryophyta</taxon>
        <taxon>Tracheophyta</taxon>
        <taxon>Spermatophyta</taxon>
        <taxon>Magnoliopsida</taxon>
        <taxon>eudicotyledons</taxon>
        <taxon>Gunneridae</taxon>
        <taxon>Pentapetalae</taxon>
        <taxon>asterids</taxon>
        <taxon>lamiids</taxon>
        <taxon>Lamiales</taxon>
        <taxon>Pedaliaceae</taxon>
        <taxon>Sesamum</taxon>
    </lineage>
</organism>
<evidence type="ECO:0000256" key="2">
    <source>
        <dbReference type="SAM" id="SignalP"/>
    </source>
</evidence>
<feature type="compositionally biased region" description="Polar residues" evidence="1">
    <location>
        <begin position="258"/>
        <end position="276"/>
    </location>
</feature>
<feature type="compositionally biased region" description="Polar residues" evidence="1">
    <location>
        <begin position="348"/>
        <end position="369"/>
    </location>
</feature>
<feature type="compositionally biased region" description="Acidic residues" evidence="1">
    <location>
        <begin position="295"/>
        <end position="305"/>
    </location>
</feature>
<accession>A0AAE2C7G3</accession>
<dbReference type="Pfam" id="PF00665">
    <property type="entry name" value="rve"/>
    <property type="match status" value="1"/>
</dbReference>
<evidence type="ECO:0000313" key="4">
    <source>
        <dbReference type="EMBL" id="KAK4411843.1"/>
    </source>
</evidence>
<evidence type="ECO:0000256" key="1">
    <source>
        <dbReference type="SAM" id="MobiDB-lite"/>
    </source>
</evidence>
<keyword evidence="2" id="KW-0732">Signal</keyword>
<dbReference type="AlphaFoldDB" id="A0AAE2C7G3"/>
<reference evidence="4" key="2">
    <citation type="journal article" date="2024" name="Plant">
        <title>Genomic evolution and insights into agronomic trait innovations of Sesamum species.</title>
        <authorList>
            <person name="Miao H."/>
            <person name="Wang L."/>
            <person name="Qu L."/>
            <person name="Liu H."/>
            <person name="Sun Y."/>
            <person name="Le M."/>
            <person name="Wang Q."/>
            <person name="Wei S."/>
            <person name="Zheng Y."/>
            <person name="Lin W."/>
            <person name="Duan Y."/>
            <person name="Cao H."/>
            <person name="Xiong S."/>
            <person name="Wang X."/>
            <person name="Wei L."/>
            <person name="Li C."/>
            <person name="Ma Q."/>
            <person name="Ju M."/>
            <person name="Zhao R."/>
            <person name="Li G."/>
            <person name="Mu C."/>
            <person name="Tian Q."/>
            <person name="Mei H."/>
            <person name="Zhang T."/>
            <person name="Gao T."/>
            <person name="Zhang H."/>
        </authorList>
    </citation>
    <scope>NUCLEOTIDE SEQUENCE</scope>
    <source>
        <strain evidence="4">K16</strain>
    </source>
</reference>
<dbReference type="GO" id="GO:0015074">
    <property type="term" value="P:DNA integration"/>
    <property type="evidence" value="ECO:0007669"/>
    <property type="project" value="InterPro"/>
</dbReference>
<evidence type="ECO:0000313" key="5">
    <source>
        <dbReference type="Proteomes" id="UP001289374"/>
    </source>
</evidence>
<comment type="caution">
    <text evidence="4">The sequence shown here is derived from an EMBL/GenBank/DDBJ whole genome shotgun (WGS) entry which is preliminary data.</text>
</comment>
<feature type="domain" description="Integrase catalytic" evidence="3">
    <location>
        <begin position="1"/>
        <end position="151"/>
    </location>
</feature>
<dbReference type="GO" id="GO:0003676">
    <property type="term" value="F:nucleic acid binding"/>
    <property type="evidence" value="ECO:0007669"/>
    <property type="project" value="InterPro"/>
</dbReference>
<dbReference type="PANTHER" id="PTHR47266">
    <property type="entry name" value="ENDONUCLEASE-RELATED"/>
    <property type="match status" value="1"/>
</dbReference>
<feature type="compositionally biased region" description="Low complexity" evidence="1">
    <location>
        <begin position="241"/>
        <end position="252"/>
    </location>
</feature>
<reference evidence="4" key="1">
    <citation type="submission" date="2020-06" db="EMBL/GenBank/DDBJ databases">
        <authorList>
            <person name="Li T."/>
            <person name="Hu X."/>
            <person name="Zhang T."/>
            <person name="Song X."/>
            <person name="Zhang H."/>
            <person name="Dai N."/>
            <person name="Sheng W."/>
            <person name="Hou X."/>
            <person name="Wei L."/>
        </authorList>
    </citation>
    <scope>NUCLEOTIDE SEQUENCE</scope>
    <source>
        <strain evidence="4">K16</strain>
        <tissue evidence="4">Leaf</tissue>
    </source>
</reference>
<dbReference type="InterPro" id="IPR036397">
    <property type="entry name" value="RNaseH_sf"/>
</dbReference>
<sequence>MGNRFYGSISFLLWQVLHYFGIDYVSKWVEAKATRTDNAKAVVEFVKANIFSRFGMPRAIISDRGTHFCNKVVDALLKKYNVTHRVSTTYHPQTNGQAEISNREIKSILEKTVNPNKKDWSTRLDDALWAYRTAYKTPIGMSPYRLVYGKSCHLPVELEHRAYWAIKQFNLAMDEAGGQRKLELQELEEIRNDAYENSKIYKDKAKAFHDRIISRNEFNIGQKVLLFHSKLKLFPGEETTKSPTTTTSQPLTRARATIATSNTARFLSPNSASTGFSRYRPPVSAILHHERLIDESDDTEEETENDQTKNDEEGSDASEASQEETEDASKDEAEERNDTNMEDVVGTATHQQTMWTTLQAHSNNGSKPH</sequence>
<feature type="region of interest" description="Disordered" evidence="1">
    <location>
        <begin position="236"/>
        <end position="369"/>
    </location>
</feature>
<dbReference type="InterPro" id="IPR001584">
    <property type="entry name" value="Integrase_cat-core"/>
</dbReference>
<dbReference type="InterPro" id="IPR052160">
    <property type="entry name" value="Gypsy_RT_Integrase-like"/>
</dbReference>
<dbReference type="SUPFAM" id="SSF53098">
    <property type="entry name" value="Ribonuclease H-like"/>
    <property type="match status" value="1"/>
</dbReference>
<feature type="compositionally biased region" description="Acidic residues" evidence="1">
    <location>
        <begin position="313"/>
        <end position="326"/>
    </location>
</feature>
<feature type="signal peptide" evidence="2">
    <location>
        <begin position="1"/>
        <end position="21"/>
    </location>
</feature>
<protein>
    <recommendedName>
        <fullName evidence="3">Integrase catalytic domain-containing protein</fullName>
    </recommendedName>
</protein>
<proteinExistence type="predicted"/>
<evidence type="ECO:0000259" key="3">
    <source>
        <dbReference type="PROSITE" id="PS50994"/>
    </source>
</evidence>
<gene>
    <name evidence="4" type="ORF">Sango_0257300</name>
</gene>
<feature type="compositionally biased region" description="Basic and acidic residues" evidence="1">
    <location>
        <begin position="327"/>
        <end position="339"/>
    </location>
</feature>
<name>A0AAE2C7G3_9LAMI</name>
<dbReference type="InterPro" id="IPR012337">
    <property type="entry name" value="RNaseH-like_sf"/>
</dbReference>
<dbReference type="EMBL" id="JACGWL010000001">
    <property type="protein sequence ID" value="KAK4411843.1"/>
    <property type="molecule type" value="Genomic_DNA"/>
</dbReference>
<feature type="chain" id="PRO_5042130448" description="Integrase catalytic domain-containing protein" evidence="2">
    <location>
        <begin position="22"/>
        <end position="369"/>
    </location>
</feature>
<dbReference type="Gene3D" id="3.30.420.10">
    <property type="entry name" value="Ribonuclease H-like superfamily/Ribonuclease H"/>
    <property type="match status" value="1"/>
</dbReference>
<dbReference type="PROSITE" id="PS50994">
    <property type="entry name" value="INTEGRASE"/>
    <property type="match status" value="1"/>
</dbReference>